<keyword evidence="3" id="KW-1185">Reference proteome</keyword>
<sequence>MDPITLRQMTGRVSQLLAERLGARGRTLRDRLKSRSRALPRKVRRAAELLAEAEALAASPRMMRQADMGEIAEAYDICVNYLRPLGGGARVQGLVRSVAASVVFGLVVVTALVLAVGRLRGLF</sequence>
<reference evidence="2 3" key="2">
    <citation type="submission" date="2019-01" db="EMBL/GenBank/DDBJ databases">
        <title>Sinorhodobacter populi sp. nov. isolated from the symptomatic bark tissue of Populus euramericana canker.</title>
        <authorList>
            <person name="Xu G."/>
        </authorList>
    </citation>
    <scope>NUCLEOTIDE SEQUENCE [LARGE SCALE GENOMIC DNA]</scope>
    <source>
        <strain evidence="2 3">CGMCC 1.12963</strain>
    </source>
</reference>
<dbReference type="Proteomes" id="UP000288071">
    <property type="component" value="Unassembled WGS sequence"/>
</dbReference>
<gene>
    <name evidence="2" type="ORF">EOW66_11815</name>
</gene>
<name>A0A3S3LCN3_9RHOB</name>
<organism evidence="2 3">
    <name type="scientific">Paenirhodobacter huangdaonensis</name>
    <dbReference type="NCBI Taxonomy" id="2501515"/>
    <lineage>
        <taxon>Bacteria</taxon>
        <taxon>Pseudomonadati</taxon>
        <taxon>Pseudomonadota</taxon>
        <taxon>Alphaproteobacteria</taxon>
        <taxon>Rhodobacterales</taxon>
        <taxon>Rhodobacter group</taxon>
        <taxon>Paenirhodobacter</taxon>
    </lineage>
</organism>
<feature type="transmembrane region" description="Helical" evidence="1">
    <location>
        <begin position="93"/>
        <end position="117"/>
    </location>
</feature>
<keyword evidence="1" id="KW-0812">Transmembrane</keyword>
<proteinExistence type="predicted"/>
<evidence type="ECO:0000313" key="3">
    <source>
        <dbReference type="Proteomes" id="UP000288071"/>
    </source>
</evidence>
<dbReference type="AlphaFoldDB" id="A0A3S3LCN3"/>
<keyword evidence="1" id="KW-0472">Membrane</keyword>
<evidence type="ECO:0000313" key="2">
    <source>
        <dbReference type="EMBL" id="RWR51661.1"/>
    </source>
</evidence>
<protein>
    <submittedName>
        <fullName evidence="2">Uncharacterized protein</fullName>
    </submittedName>
</protein>
<dbReference type="RefSeq" id="WP_128156546.1">
    <property type="nucleotide sequence ID" value="NZ_JBHSOM010000026.1"/>
</dbReference>
<accession>A0A3S3LCN3</accession>
<comment type="caution">
    <text evidence="2">The sequence shown here is derived from an EMBL/GenBank/DDBJ whole genome shotgun (WGS) entry which is preliminary data.</text>
</comment>
<keyword evidence="1" id="KW-1133">Transmembrane helix</keyword>
<dbReference type="EMBL" id="SAVA01000006">
    <property type="protein sequence ID" value="RWR51661.1"/>
    <property type="molecule type" value="Genomic_DNA"/>
</dbReference>
<reference evidence="3" key="1">
    <citation type="submission" date="2019-01" db="EMBL/GenBank/DDBJ databases">
        <title>Sinorhodobacter populi sp. nov. isolated from the symptomatic bark tissue of Populus euramericana canker.</title>
        <authorList>
            <person name="Li Y."/>
        </authorList>
    </citation>
    <scope>NUCLEOTIDE SEQUENCE [LARGE SCALE GENOMIC DNA]</scope>
    <source>
        <strain evidence="3">CGMCC 1.12963</strain>
    </source>
</reference>
<evidence type="ECO:0000256" key="1">
    <source>
        <dbReference type="SAM" id="Phobius"/>
    </source>
</evidence>